<accession>A0A2K8SWX9</accession>
<name>A0A2K8SWX9_9NOSO</name>
<proteinExistence type="predicted"/>
<sequence>MPKRGLTEQYWFKNCFHLDSSADWLGLYLEHLSFLPSNF</sequence>
<keyword evidence="2" id="KW-1185">Reference proteome</keyword>
<gene>
    <name evidence="1" type="ORF">COO91_05938</name>
</gene>
<organism evidence="1 2">
    <name type="scientific">Nostoc flagelliforme CCNUN1</name>
    <dbReference type="NCBI Taxonomy" id="2038116"/>
    <lineage>
        <taxon>Bacteria</taxon>
        <taxon>Bacillati</taxon>
        <taxon>Cyanobacteriota</taxon>
        <taxon>Cyanophyceae</taxon>
        <taxon>Nostocales</taxon>
        <taxon>Nostocaceae</taxon>
        <taxon>Nostoc</taxon>
    </lineage>
</organism>
<protein>
    <submittedName>
        <fullName evidence="1">Uncharacterized protein</fullName>
    </submittedName>
</protein>
<reference evidence="1 2" key="1">
    <citation type="submission" date="2017-11" db="EMBL/GenBank/DDBJ databases">
        <title>Complete genome of a free-living desiccation-tolerant cyanobacterium and its photosynthetic adaptation to extreme terrestrial habitat.</title>
        <authorList>
            <person name="Shang J."/>
        </authorList>
    </citation>
    <scope>NUCLEOTIDE SEQUENCE [LARGE SCALE GENOMIC DNA]</scope>
    <source>
        <strain evidence="1 2">CCNUN1</strain>
    </source>
</reference>
<evidence type="ECO:0000313" key="2">
    <source>
        <dbReference type="Proteomes" id="UP000232003"/>
    </source>
</evidence>
<dbReference type="Proteomes" id="UP000232003">
    <property type="component" value="Chromosome"/>
</dbReference>
<dbReference type="AlphaFoldDB" id="A0A2K8SWX9"/>
<evidence type="ECO:0000313" key="1">
    <source>
        <dbReference type="EMBL" id="AUB39942.1"/>
    </source>
</evidence>
<dbReference type="EMBL" id="CP024785">
    <property type="protein sequence ID" value="AUB39942.1"/>
    <property type="molecule type" value="Genomic_DNA"/>
</dbReference>
<dbReference type="KEGG" id="nfl:COO91_05938"/>